<organism evidence="1 2">
    <name type="scientific">Colletotrichum godetiae</name>
    <dbReference type="NCBI Taxonomy" id="1209918"/>
    <lineage>
        <taxon>Eukaryota</taxon>
        <taxon>Fungi</taxon>
        <taxon>Dikarya</taxon>
        <taxon>Ascomycota</taxon>
        <taxon>Pezizomycotina</taxon>
        <taxon>Sordariomycetes</taxon>
        <taxon>Hypocreomycetidae</taxon>
        <taxon>Glomerellales</taxon>
        <taxon>Glomerellaceae</taxon>
        <taxon>Colletotrichum</taxon>
        <taxon>Colletotrichum acutatum species complex</taxon>
    </lineage>
</organism>
<reference evidence="1" key="1">
    <citation type="submission" date="2021-06" db="EMBL/GenBank/DDBJ databases">
        <title>Comparative genomics, transcriptomics and evolutionary studies reveal genomic signatures of adaptation to plant cell wall in hemibiotrophic fungi.</title>
        <authorList>
            <consortium name="DOE Joint Genome Institute"/>
            <person name="Baroncelli R."/>
            <person name="Diaz J.F."/>
            <person name="Benocci T."/>
            <person name="Peng M."/>
            <person name="Battaglia E."/>
            <person name="Haridas S."/>
            <person name="Andreopoulos W."/>
            <person name="Labutti K."/>
            <person name="Pangilinan J."/>
            <person name="Floch G.L."/>
            <person name="Makela M.R."/>
            <person name="Henrissat B."/>
            <person name="Grigoriev I.V."/>
            <person name="Crouch J.A."/>
            <person name="De Vries R.P."/>
            <person name="Sukno S.A."/>
            <person name="Thon M.R."/>
        </authorList>
    </citation>
    <scope>NUCLEOTIDE SEQUENCE</scope>
    <source>
        <strain evidence="1">CBS 193.32</strain>
    </source>
</reference>
<dbReference type="RefSeq" id="XP_060433095.1">
    <property type="nucleotide sequence ID" value="XM_060578208.1"/>
</dbReference>
<accession>A0AAJ0AS68</accession>
<evidence type="ECO:0000313" key="2">
    <source>
        <dbReference type="Proteomes" id="UP001224890"/>
    </source>
</evidence>
<proteinExistence type="predicted"/>
<dbReference type="AlphaFoldDB" id="A0AAJ0AS68"/>
<dbReference type="GeneID" id="85462734"/>
<dbReference type="Proteomes" id="UP001224890">
    <property type="component" value="Unassembled WGS sequence"/>
</dbReference>
<protein>
    <submittedName>
        <fullName evidence="1">Uncharacterized protein</fullName>
    </submittedName>
</protein>
<keyword evidence="2" id="KW-1185">Reference proteome</keyword>
<sequence>MSNATCLNRSSLPELSTLPIPQNITFVATPGRNASDAPMVACCAPNPVQLADGCYEWCELPGTYDAKKNALAMFGGCLSANGRNYSTDANILGLHVANGAARPGVTTVGLGMFVLVASMFAGLT</sequence>
<name>A0AAJ0AS68_9PEZI</name>
<evidence type="ECO:0000313" key="1">
    <source>
        <dbReference type="EMBL" id="KAK1689400.1"/>
    </source>
</evidence>
<dbReference type="EMBL" id="JAHMHR010000008">
    <property type="protein sequence ID" value="KAK1689400.1"/>
    <property type="molecule type" value="Genomic_DNA"/>
</dbReference>
<gene>
    <name evidence="1" type="ORF">BDP55DRAFT_712528</name>
</gene>
<comment type="caution">
    <text evidence="1">The sequence shown here is derived from an EMBL/GenBank/DDBJ whole genome shotgun (WGS) entry which is preliminary data.</text>
</comment>